<proteinExistence type="predicted"/>
<dbReference type="RefSeq" id="WP_171266726.1">
    <property type="nucleotide sequence ID" value="NZ_CP039543.1"/>
</dbReference>
<keyword evidence="1" id="KW-0732">Signal</keyword>
<feature type="chain" id="PRO_5046286497" evidence="1">
    <location>
        <begin position="28"/>
        <end position="63"/>
    </location>
</feature>
<protein>
    <submittedName>
        <fullName evidence="2">Uncharacterized protein</fullName>
    </submittedName>
</protein>
<reference evidence="2 3" key="1">
    <citation type="submission" date="2019-04" db="EMBL/GenBank/DDBJ databases">
        <title>Isolation and culture of sulfate reducing bacteria from the cold seep of the South China Sea.</title>
        <authorList>
            <person name="Sun C."/>
            <person name="Liu R."/>
        </authorList>
    </citation>
    <scope>NUCLEOTIDE SEQUENCE [LARGE SCALE GENOMIC DNA]</scope>
    <source>
        <strain evidence="2 3">CS1</strain>
    </source>
</reference>
<keyword evidence="3" id="KW-1185">Reference proteome</keyword>
<sequence length="63" mass="6922">MKLRIFVCCLLLLFATGVSGHYQSARAAGVTERVAKQGALDVKEGYRESVRELKADSHQGVKE</sequence>
<evidence type="ECO:0000313" key="2">
    <source>
        <dbReference type="EMBL" id="QJT08318.1"/>
    </source>
</evidence>
<organism evidence="2 3">
    <name type="scientific">Oceanidesulfovibrio marinus</name>
    <dbReference type="NCBI Taxonomy" id="370038"/>
    <lineage>
        <taxon>Bacteria</taxon>
        <taxon>Pseudomonadati</taxon>
        <taxon>Thermodesulfobacteriota</taxon>
        <taxon>Desulfovibrionia</taxon>
        <taxon>Desulfovibrionales</taxon>
        <taxon>Desulfovibrionaceae</taxon>
        <taxon>Oceanidesulfovibrio</taxon>
    </lineage>
</organism>
<accession>A0ABX6NE31</accession>
<name>A0ABX6NE31_9BACT</name>
<dbReference type="EMBL" id="CP039543">
    <property type="protein sequence ID" value="QJT08318.1"/>
    <property type="molecule type" value="Genomic_DNA"/>
</dbReference>
<evidence type="ECO:0000313" key="3">
    <source>
        <dbReference type="Proteomes" id="UP000503251"/>
    </source>
</evidence>
<dbReference type="Proteomes" id="UP000503251">
    <property type="component" value="Chromosome"/>
</dbReference>
<evidence type="ECO:0000256" key="1">
    <source>
        <dbReference type="SAM" id="SignalP"/>
    </source>
</evidence>
<gene>
    <name evidence="2" type="ORF">E8L03_04970</name>
</gene>
<feature type="signal peptide" evidence="1">
    <location>
        <begin position="1"/>
        <end position="27"/>
    </location>
</feature>